<dbReference type="NCBIfam" id="TIGR01396">
    <property type="entry name" value="FlgB"/>
    <property type="match status" value="1"/>
</dbReference>
<feature type="domain" description="Flagellar basal body rod protein N-terminal" evidence="7">
    <location>
        <begin position="19"/>
        <end position="39"/>
    </location>
</feature>
<comment type="similarity">
    <text evidence="2 6">Belongs to the flagella basal body rod proteins family.</text>
</comment>
<gene>
    <name evidence="8" type="ORF">EV213_1079</name>
</gene>
<dbReference type="OrthoDB" id="9792068at2"/>
<comment type="caution">
    <text evidence="8">The sequence shown here is derived from an EMBL/GenBank/DDBJ whole genome shotgun (WGS) entry which is preliminary data.</text>
</comment>
<dbReference type="GO" id="GO:0030694">
    <property type="term" value="C:bacterial-type flagellum basal body, rod"/>
    <property type="evidence" value="ECO:0007669"/>
    <property type="project" value="InterPro"/>
</dbReference>
<organism evidence="8 9">
    <name type="scientific">Aureibacillus halotolerans</name>
    <dbReference type="NCBI Taxonomy" id="1508390"/>
    <lineage>
        <taxon>Bacteria</taxon>
        <taxon>Bacillati</taxon>
        <taxon>Bacillota</taxon>
        <taxon>Bacilli</taxon>
        <taxon>Bacillales</taxon>
        <taxon>Bacillaceae</taxon>
        <taxon>Aureibacillus</taxon>
    </lineage>
</organism>
<reference evidence="8 9" key="1">
    <citation type="submission" date="2019-03" db="EMBL/GenBank/DDBJ databases">
        <title>Genomic Encyclopedia of Type Strains, Phase IV (KMG-IV): sequencing the most valuable type-strain genomes for metagenomic binning, comparative biology and taxonomic classification.</title>
        <authorList>
            <person name="Goeker M."/>
        </authorList>
    </citation>
    <scope>NUCLEOTIDE SEQUENCE [LARGE SCALE GENOMIC DNA]</scope>
    <source>
        <strain evidence="8 9">DSM 28697</strain>
    </source>
</reference>
<evidence type="ECO:0000313" key="9">
    <source>
        <dbReference type="Proteomes" id="UP000295632"/>
    </source>
</evidence>
<dbReference type="PIRSF" id="PIRSF002889">
    <property type="entry name" value="Rod_FlgB"/>
    <property type="match status" value="1"/>
</dbReference>
<keyword evidence="8" id="KW-0282">Flagellum</keyword>
<evidence type="ECO:0000256" key="5">
    <source>
        <dbReference type="ARBA" id="ARBA00024934"/>
    </source>
</evidence>
<keyword evidence="8" id="KW-0969">Cilium</keyword>
<dbReference type="RefSeq" id="WP_133580323.1">
    <property type="nucleotide sequence ID" value="NZ_SNYJ01000007.1"/>
</dbReference>
<evidence type="ECO:0000313" key="8">
    <source>
        <dbReference type="EMBL" id="TDQ39642.1"/>
    </source>
</evidence>
<evidence type="ECO:0000256" key="3">
    <source>
        <dbReference type="ARBA" id="ARBA00014376"/>
    </source>
</evidence>
<proteinExistence type="inferred from homology"/>
<comment type="function">
    <text evidence="5 6">Structural component of flagellum, the bacterial motility apparatus. Part of the rod structure of flagellar basal body.</text>
</comment>
<sequence>MSLLSSNTINQLIKSVEYAQTKQNVIAQNISNATTPGYKEQTVTFKQTLNEHQHRLKANMTNQKHIPFSTQVGSPFIITKSNTMSYNHNGNSVDVDKQMAMMAENQLHYYALVDRLSGKFSSLQSVIRGGQ</sequence>
<dbReference type="GO" id="GO:0071973">
    <property type="term" value="P:bacterial-type flagellum-dependent cell motility"/>
    <property type="evidence" value="ECO:0007669"/>
    <property type="project" value="InterPro"/>
</dbReference>
<evidence type="ECO:0000256" key="4">
    <source>
        <dbReference type="ARBA" id="ARBA00023143"/>
    </source>
</evidence>
<accession>A0A4R6U2Q8</accession>
<keyword evidence="4 6" id="KW-0975">Bacterial flagellum</keyword>
<evidence type="ECO:0000259" key="7">
    <source>
        <dbReference type="Pfam" id="PF00460"/>
    </source>
</evidence>
<protein>
    <recommendedName>
        <fullName evidence="3 6">Flagellar basal body rod protein FlgB</fullName>
    </recommendedName>
</protein>
<comment type="subcellular location">
    <subcellularLocation>
        <location evidence="1 6">Bacterial flagellum basal body</location>
    </subcellularLocation>
</comment>
<dbReference type="InterPro" id="IPR001444">
    <property type="entry name" value="Flag_bb_rod_N"/>
</dbReference>
<dbReference type="EMBL" id="SNYJ01000007">
    <property type="protein sequence ID" value="TDQ39642.1"/>
    <property type="molecule type" value="Genomic_DNA"/>
</dbReference>
<evidence type="ECO:0000256" key="6">
    <source>
        <dbReference type="PIRNR" id="PIRNR002889"/>
    </source>
</evidence>
<comment type="subunit">
    <text evidence="6">The basal body constitutes a major portion of the flagellar organelle and consists of a number of rings mounted on a central rod.</text>
</comment>
<evidence type="ECO:0000256" key="1">
    <source>
        <dbReference type="ARBA" id="ARBA00004117"/>
    </source>
</evidence>
<keyword evidence="8" id="KW-0966">Cell projection</keyword>
<dbReference type="InterPro" id="IPR006300">
    <property type="entry name" value="FlgB"/>
</dbReference>
<keyword evidence="9" id="KW-1185">Reference proteome</keyword>
<dbReference type="Proteomes" id="UP000295632">
    <property type="component" value="Unassembled WGS sequence"/>
</dbReference>
<name>A0A4R6U2Q8_9BACI</name>
<dbReference type="Pfam" id="PF00460">
    <property type="entry name" value="Flg_bb_rod"/>
    <property type="match status" value="1"/>
</dbReference>
<evidence type="ECO:0000256" key="2">
    <source>
        <dbReference type="ARBA" id="ARBA00009677"/>
    </source>
</evidence>
<dbReference type="AlphaFoldDB" id="A0A4R6U2Q8"/>